<dbReference type="GO" id="GO:0016020">
    <property type="term" value="C:membrane"/>
    <property type="evidence" value="ECO:0007669"/>
    <property type="project" value="InterPro"/>
</dbReference>
<accession>A0A927GXZ5</accession>
<comment type="caution">
    <text evidence="5">The sequence shown here is derived from an EMBL/GenBank/DDBJ whole genome shotgun (WGS) entry which is preliminary data.</text>
</comment>
<protein>
    <submittedName>
        <fullName evidence="5">Spore germination protein</fullName>
    </submittedName>
</protein>
<feature type="region of interest" description="Disordered" evidence="3">
    <location>
        <begin position="511"/>
        <end position="545"/>
    </location>
</feature>
<dbReference type="EMBL" id="JACXJA010000001">
    <property type="protein sequence ID" value="MBD2860507.1"/>
    <property type="molecule type" value="Genomic_DNA"/>
</dbReference>
<keyword evidence="4" id="KW-0812">Transmembrane</keyword>
<name>A0A927GXZ5_9BACL</name>
<feature type="transmembrane region" description="Helical" evidence="4">
    <location>
        <begin position="310"/>
        <end position="328"/>
    </location>
</feature>
<reference evidence="5" key="1">
    <citation type="submission" date="2020-09" db="EMBL/GenBank/DDBJ databases">
        <title>A novel bacterium of genus Paenibacillus, isolated from South China Sea.</title>
        <authorList>
            <person name="Huang H."/>
            <person name="Mo K."/>
            <person name="Hu Y."/>
        </authorList>
    </citation>
    <scope>NUCLEOTIDE SEQUENCE</scope>
    <source>
        <strain evidence="5">IB182363</strain>
    </source>
</reference>
<dbReference type="InterPro" id="IPR050768">
    <property type="entry name" value="UPF0353/GerABKA_families"/>
</dbReference>
<dbReference type="GO" id="GO:0009847">
    <property type="term" value="P:spore germination"/>
    <property type="evidence" value="ECO:0007669"/>
    <property type="project" value="InterPro"/>
</dbReference>
<keyword evidence="4" id="KW-1133">Transmembrane helix</keyword>
<organism evidence="5 6">
    <name type="scientific">Paenibacillus oceani</name>
    <dbReference type="NCBI Taxonomy" id="2772510"/>
    <lineage>
        <taxon>Bacteria</taxon>
        <taxon>Bacillati</taxon>
        <taxon>Bacillota</taxon>
        <taxon>Bacilli</taxon>
        <taxon>Bacillales</taxon>
        <taxon>Paenibacillaceae</taxon>
        <taxon>Paenibacillus</taxon>
    </lineage>
</organism>
<sequence length="545" mass="60364">MGRKNKRGSSSGEPLQDELYIENLKKVRLSEGVEDNADRLHKMMAECSDFVIREFQMENGVKTLIFYVDGMSNTELVDRVIGSLMIRKGDRTELDEVLNRTLPVSQISESDNFGDCMQRVLSGDVGLIVDGSGRALIMGLRGAEHRSVTEPETESTVRGPREGFTELLRTNTTLLRRKIKSPRLKMKPLIVGKETNTDIVVSYIDGLADPELVKEVVRRIEAIDMDGVLESGYLEEMIQDHGYSPFPQIMYTERPDTASGALLEGRVVILTDGTPFALIVPVTIWSFLQANEDYYERFQISSFLRSVRSLFMFIALTTPALYIAVTTFHQEMLPTTLLLSVAAAREAIPFPAVVEALIMELSFEALREAGVRLPKAVGQAVSILGALVVGQAAVEAGIVSAPLVIVVSITGIASFAIPKFNAAISVRLLRFPLMLLAAVFGLYGIVIGGMIIIGHLARLRSFGVPYLAPVSPLTFSDMKDTFIRVPWWMMKRRPMSLDVRNFNRLGKANESDSRNIGIMGKEPEMTNEDQAPHHGKAKEGEPDRK</sequence>
<dbReference type="Pfam" id="PF03323">
    <property type="entry name" value="GerA"/>
    <property type="match status" value="1"/>
</dbReference>
<dbReference type="PANTHER" id="PTHR22550:SF5">
    <property type="entry name" value="LEUCINE ZIPPER PROTEIN 4"/>
    <property type="match status" value="1"/>
</dbReference>
<dbReference type="AlphaFoldDB" id="A0A927GXZ5"/>
<feature type="transmembrane region" description="Helical" evidence="4">
    <location>
        <begin position="400"/>
        <end position="421"/>
    </location>
</feature>
<feature type="transmembrane region" description="Helical" evidence="4">
    <location>
        <begin position="433"/>
        <end position="457"/>
    </location>
</feature>
<evidence type="ECO:0000256" key="3">
    <source>
        <dbReference type="SAM" id="MobiDB-lite"/>
    </source>
</evidence>
<dbReference type="PANTHER" id="PTHR22550">
    <property type="entry name" value="SPORE GERMINATION PROTEIN"/>
    <property type="match status" value="1"/>
</dbReference>
<evidence type="ECO:0000256" key="2">
    <source>
        <dbReference type="ARBA" id="ARBA00023136"/>
    </source>
</evidence>
<comment type="similarity">
    <text evidence="1">Belongs to the GerABKA family.</text>
</comment>
<evidence type="ECO:0000313" key="6">
    <source>
        <dbReference type="Proteomes" id="UP000639396"/>
    </source>
</evidence>
<proteinExistence type="inferred from homology"/>
<keyword evidence="2 4" id="KW-0472">Membrane</keyword>
<dbReference type="RefSeq" id="WP_190923702.1">
    <property type="nucleotide sequence ID" value="NZ_JACXJA010000001.1"/>
</dbReference>
<keyword evidence="6" id="KW-1185">Reference proteome</keyword>
<evidence type="ECO:0000313" key="5">
    <source>
        <dbReference type="EMBL" id="MBD2860507.1"/>
    </source>
</evidence>
<evidence type="ECO:0000256" key="4">
    <source>
        <dbReference type="SAM" id="Phobius"/>
    </source>
</evidence>
<dbReference type="Proteomes" id="UP000639396">
    <property type="component" value="Unassembled WGS sequence"/>
</dbReference>
<dbReference type="PIRSF" id="PIRSF005690">
    <property type="entry name" value="GerBA"/>
    <property type="match status" value="1"/>
</dbReference>
<gene>
    <name evidence="5" type="ORF">IDH45_00715</name>
</gene>
<evidence type="ECO:0000256" key="1">
    <source>
        <dbReference type="ARBA" id="ARBA00005278"/>
    </source>
</evidence>
<dbReference type="InterPro" id="IPR004995">
    <property type="entry name" value="Spore_Ger"/>
</dbReference>